<reference evidence="11" key="1">
    <citation type="submission" date="2020-10" db="EMBL/GenBank/DDBJ databases">
        <authorList>
            <person name="Gilroy R."/>
        </authorList>
    </citation>
    <scope>NUCLEOTIDE SEQUENCE</scope>
    <source>
        <strain evidence="11">ChiSxjej2B14-8506</strain>
    </source>
</reference>
<evidence type="ECO:0000256" key="3">
    <source>
        <dbReference type="ARBA" id="ARBA00022475"/>
    </source>
</evidence>
<reference evidence="11" key="2">
    <citation type="journal article" date="2021" name="PeerJ">
        <title>Extensive microbial diversity within the chicken gut microbiome revealed by metagenomics and culture.</title>
        <authorList>
            <person name="Gilroy R."/>
            <person name="Ravi A."/>
            <person name="Getino M."/>
            <person name="Pursley I."/>
            <person name="Horton D.L."/>
            <person name="Alikhan N.F."/>
            <person name="Baker D."/>
            <person name="Gharbi K."/>
            <person name="Hall N."/>
            <person name="Watson M."/>
            <person name="Adriaenssens E.M."/>
            <person name="Foster-Nyarko E."/>
            <person name="Jarju S."/>
            <person name="Secka A."/>
            <person name="Antonio M."/>
            <person name="Oren A."/>
            <person name="Chaudhuri R.R."/>
            <person name="La Ragione R."/>
            <person name="Hildebrand F."/>
            <person name="Pallen M.J."/>
        </authorList>
    </citation>
    <scope>NUCLEOTIDE SEQUENCE</scope>
    <source>
        <strain evidence="11">ChiSxjej2B14-8506</strain>
    </source>
</reference>
<evidence type="ECO:0000256" key="8">
    <source>
        <dbReference type="ARBA" id="ARBA00023136"/>
    </source>
</evidence>
<dbReference type="GO" id="GO:0043952">
    <property type="term" value="P:protein transport by the Sec complex"/>
    <property type="evidence" value="ECO:0007669"/>
    <property type="project" value="UniProtKB-UniRule"/>
</dbReference>
<comment type="function">
    <text evidence="9">Part of the Sec protein translocase complex. Interacts with the SecYEG preprotein conducting channel. SecDF uses the proton motive force (PMF) to complete protein translocation after the ATP-dependent function of SecA.</text>
</comment>
<feature type="transmembrane region" description="Helical" evidence="9">
    <location>
        <begin position="128"/>
        <end position="149"/>
    </location>
</feature>
<feature type="transmembrane region" description="Helical" evidence="9">
    <location>
        <begin position="239"/>
        <end position="257"/>
    </location>
</feature>
<name>A0A9D1LPX2_9FIRM</name>
<evidence type="ECO:0000313" key="11">
    <source>
        <dbReference type="EMBL" id="HIU45822.1"/>
    </source>
</evidence>
<evidence type="ECO:0000256" key="2">
    <source>
        <dbReference type="ARBA" id="ARBA00022448"/>
    </source>
</evidence>
<sequence length="307" mass="33834">MSKFSFTKHFKVALMIPGVIIVISLILSLCGMGMNLGIDFTGGALLTYDMGGEFDVQGVYDALSTAGIDEYQVAKTGVDVQDTLQIRLKSEMSDEEHRNALDDALFATFPDATFVTQDYVGAVAGRDLMANAFYSVAIVAVCMLIYIAIRFDFKSGLTAVLALLHDVIMMICAMVLFRNFFQANSSFIAALLTIVGYSINNTIIIFDRIRENNKRPEFRQGSKMEVVEVSVRETLTRTINTTVTTLITIVLLFILGGNSIREFAFPIIVGLVVGVYSSVMLSGQAWAYIIDHNWLTRKPRAAKPSKA</sequence>
<dbReference type="InterPro" id="IPR048634">
    <property type="entry name" value="SecD_SecF_C"/>
</dbReference>
<keyword evidence="7 9" id="KW-0811">Translocation</keyword>
<accession>A0A9D1LPX2</accession>
<evidence type="ECO:0000256" key="6">
    <source>
        <dbReference type="ARBA" id="ARBA00022989"/>
    </source>
</evidence>
<gene>
    <name evidence="9 11" type="primary">secF</name>
    <name evidence="11" type="ORF">IAC59_01010</name>
</gene>
<dbReference type="PANTHER" id="PTHR30081">
    <property type="entry name" value="PROTEIN-EXPORT MEMBRANE PROTEIN SEC"/>
    <property type="match status" value="1"/>
</dbReference>
<dbReference type="InterPro" id="IPR022646">
    <property type="entry name" value="SecD/SecF_CS"/>
</dbReference>
<dbReference type="GO" id="GO:0005886">
    <property type="term" value="C:plasma membrane"/>
    <property type="evidence" value="ECO:0007669"/>
    <property type="project" value="UniProtKB-SubCell"/>
</dbReference>
<dbReference type="Pfam" id="PF07549">
    <property type="entry name" value="Sec_GG"/>
    <property type="match status" value="1"/>
</dbReference>
<evidence type="ECO:0000256" key="1">
    <source>
        <dbReference type="ARBA" id="ARBA00004651"/>
    </source>
</evidence>
<evidence type="ECO:0000256" key="7">
    <source>
        <dbReference type="ARBA" id="ARBA00023010"/>
    </source>
</evidence>
<dbReference type="PRINTS" id="PR01755">
    <property type="entry name" value="SECFTRNLCASE"/>
</dbReference>
<keyword evidence="5 9" id="KW-0653">Protein transport</keyword>
<evidence type="ECO:0000256" key="5">
    <source>
        <dbReference type="ARBA" id="ARBA00022927"/>
    </source>
</evidence>
<feature type="domain" description="Protein export membrane protein SecD/SecF C-terminal" evidence="10">
    <location>
        <begin position="103"/>
        <end position="289"/>
    </location>
</feature>
<comment type="similarity">
    <text evidence="9">Belongs to the SecD/SecF family. SecF subfamily.</text>
</comment>
<evidence type="ECO:0000256" key="9">
    <source>
        <dbReference type="HAMAP-Rule" id="MF_01464"/>
    </source>
</evidence>
<comment type="subunit">
    <text evidence="9">Forms a complex with SecD. Part of the essential Sec protein translocation apparatus which comprises SecA, SecYEG and auxiliary proteins SecDF. Other proteins may also be involved.</text>
</comment>
<feature type="transmembrane region" description="Helical" evidence="9">
    <location>
        <begin position="263"/>
        <end position="290"/>
    </location>
</feature>
<feature type="transmembrane region" description="Helical" evidence="9">
    <location>
        <begin position="156"/>
        <end position="181"/>
    </location>
</feature>
<dbReference type="SUPFAM" id="SSF82866">
    <property type="entry name" value="Multidrug efflux transporter AcrB transmembrane domain"/>
    <property type="match status" value="1"/>
</dbReference>
<dbReference type="Proteomes" id="UP000824123">
    <property type="component" value="Unassembled WGS sequence"/>
</dbReference>
<dbReference type="PANTHER" id="PTHR30081:SF8">
    <property type="entry name" value="PROTEIN TRANSLOCASE SUBUNIT SECF"/>
    <property type="match status" value="1"/>
</dbReference>
<dbReference type="GO" id="GO:0065002">
    <property type="term" value="P:intracellular protein transmembrane transport"/>
    <property type="evidence" value="ECO:0007669"/>
    <property type="project" value="UniProtKB-UniRule"/>
</dbReference>
<dbReference type="AlphaFoldDB" id="A0A9D1LPX2"/>
<keyword evidence="8 9" id="KW-0472">Membrane</keyword>
<proteinExistence type="inferred from homology"/>
<dbReference type="NCBIfam" id="TIGR00966">
    <property type="entry name" value="transloc_SecF"/>
    <property type="match status" value="1"/>
</dbReference>
<protein>
    <recommendedName>
        <fullName evidence="9">Protein-export membrane protein SecF</fullName>
    </recommendedName>
</protein>
<organism evidence="11 12">
    <name type="scientific">Candidatus Fimadaptatus faecigallinarum</name>
    <dbReference type="NCBI Taxonomy" id="2840814"/>
    <lineage>
        <taxon>Bacteria</taxon>
        <taxon>Bacillati</taxon>
        <taxon>Bacillota</taxon>
        <taxon>Clostridia</taxon>
        <taxon>Eubacteriales</taxon>
        <taxon>Candidatus Fimadaptatus</taxon>
    </lineage>
</organism>
<dbReference type="EMBL" id="DVNK01000007">
    <property type="protein sequence ID" value="HIU45822.1"/>
    <property type="molecule type" value="Genomic_DNA"/>
</dbReference>
<dbReference type="GO" id="GO:0006605">
    <property type="term" value="P:protein targeting"/>
    <property type="evidence" value="ECO:0007669"/>
    <property type="project" value="UniProtKB-UniRule"/>
</dbReference>
<evidence type="ECO:0000256" key="4">
    <source>
        <dbReference type="ARBA" id="ARBA00022692"/>
    </source>
</evidence>
<feature type="transmembrane region" description="Helical" evidence="9">
    <location>
        <begin position="187"/>
        <end position="206"/>
    </location>
</feature>
<keyword evidence="6 9" id="KW-1133">Transmembrane helix</keyword>
<comment type="caution">
    <text evidence="11">The sequence shown here is derived from an EMBL/GenBank/DDBJ whole genome shotgun (WGS) entry which is preliminary data.</text>
</comment>
<dbReference type="Pfam" id="PF02355">
    <property type="entry name" value="SecD_SecF_C"/>
    <property type="match status" value="1"/>
</dbReference>
<dbReference type="InterPro" id="IPR022813">
    <property type="entry name" value="SecD/SecF_arch_bac"/>
</dbReference>
<keyword evidence="4 9" id="KW-0812">Transmembrane</keyword>
<evidence type="ECO:0000259" key="10">
    <source>
        <dbReference type="Pfam" id="PF02355"/>
    </source>
</evidence>
<dbReference type="InterPro" id="IPR022645">
    <property type="entry name" value="SecD/SecF_bac"/>
</dbReference>
<keyword evidence="2 9" id="KW-0813">Transport</keyword>
<feature type="transmembrane region" description="Helical" evidence="9">
    <location>
        <begin position="12"/>
        <end position="38"/>
    </location>
</feature>
<dbReference type="InterPro" id="IPR005665">
    <property type="entry name" value="SecF_bac"/>
</dbReference>
<dbReference type="Gene3D" id="1.20.1640.10">
    <property type="entry name" value="Multidrug efflux transporter AcrB transmembrane domain"/>
    <property type="match status" value="1"/>
</dbReference>
<dbReference type="GO" id="GO:0015450">
    <property type="term" value="F:protein-transporting ATPase activity"/>
    <property type="evidence" value="ECO:0007669"/>
    <property type="project" value="InterPro"/>
</dbReference>
<keyword evidence="3 9" id="KW-1003">Cell membrane</keyword>
<dbReference type="HAMAP" id="MF_01464_B">
    <property type="entry name" value="SecF_B"/>
    <property type="match status" value="1"/>
</dbReference>
<evidence type="ECO:0000313" key="12">
    <source>
        <dbReference type="Proteomes" id="UP000824123"/>
    </source>
</evidence>
<comment type="subcellular location">
    <subcellularLocation>
        <location evidence="1 9">Cell membrane</location>
        <topology evidence="1 9">Multi-pass membrane protein</topology>
    </subcellularLocation>
</comment>